<dbReference type="Proteomes" id="UP000178873">
    <property type="component" value="Unassembled WGS sequence"/>
</dbReference>
<feature type="transmembrane region" description="Helical" evidence="16">
    <location>
        <begin position="166"/>
        <end position="183"/>
    </location>
</feature>
<reference evidence="17 18" key="1">
    <citation type="journal article" date="2016" name="Nat. Commun.">
        <title>Thousands of microbial genomes shed light on interconnected biogeochemical processes in an aquifer system.</title>
        <authorList>
            <person name="Anantharaman K."/>
            <person name="Brown C.T."/>
            <person name="Hug L.A."/>
            <person name="Sharon I."/>
            <person name="Castelle C.J."/>
            <person name="Probst A.J."/>
            <person name="Thomas B.C."/>
            <person name="Singh A."/>
            <person name="Wilkins M.J."/>
            <person name="Karaoz U."/>
            <person name="Brodie E.L."/>
            <person name="Williams K.H."/>
            <person name="Hubbard S.S."/>
            <person name="Banfield J.F."/>
        </authorList>
    </citation>
    <scope>NUCLEOTIDE SEQUENCE [LARGE SCALE GENOMIC DNA]</scope>
</reference>
<gene>
    <name evidence="17" type="ORF">A2664_03355</name>
</gene>
<protein>
    <recommendedName>
        <fullName evidence="12">Probable peptidoglycan glycosyltransferase FtsW</fullName>
        <ecNumber evidence="14">2.4.99.28</ecNumber>
    </recommendedName>
    <alternativeName>
        <fullName evidence="13">Cell division protein FtsW</fullName>
    </alternativeName>
    <alternativeName>
        <fullName evidence="10">Cell wall polymerase</fullName>
    </alternativeName>
    <alternativeName>
        <fullName evidence="9">Peptidoglycan polymerase</fullName>
    </alternativeName>
</protein>
<evidence type="ECO:0000256" key="6">
    <source>
        <dbReference type="ARBA" id="ARBA00022984"/>
    </source>
</evidence>
<comment type="caution">
    <text evidence="17">The sequence shown here is derived from an EMBL/GenBank/DDBJ whole genome shotgun (WGS) entry which is preliminary data.</text>
</comment>
<proteinExistence type="inferred from homology"/>
<dbReference type="GO" id="GO:0005886">
    <property type="term" value="C:plasma membrane"/>
    <property type="evidence" value="ECO:0007669"/>
    <property type="project" value="TreeGrafter"/>
</dbReference>
<keyword evidence="3" id="KW-0808">Transferase</keyword>
<evidence type="ECO:0000256" key="8">
    <source>
        <dbReference type="ARBA" id="ARBA00023136"/>
    </source>
</evidence>
<keyword evidence="4 16" id="KW-0812">Transmembrane</keyword>
<dbReference type="STRING" id="1802301.A2664_03355"/>
<dbReference type="PANTHER" id="PTHR30474:SF2">
    <property type="entry name" value="PEPTIDOGLYCAN GLYCOSYLTRANSFERASE FTSW-RELATED"/>
    <property type="match status" value="1"/>
</dbReference>
<organism evidence="17 18">
    <name type="scientific">Candidatus Taylorbacteria bacterium RIFCSPHIGHO2_01_FULL_46_22b</name>
    <dbReference type="NCBI Taxonomy" id="1802301"/>
    <lineage>
        <taxon>Bacteria</taxon>
        <taxon>Candidatus Tayloriibacteriota</taxon>
    </lineage>
</organism>
<keyword evidence="7 16" id="KW-1133">Transmembrane helix</keyword>
<dbReference type="Pfam" id="PF01098">
    <property type="entry name" value="FTSW_RODA_SPOVE"/>
    <property type="match status" value="1"/>
</dbReference>
<sequence length="367" mass="39562">MSRAHAPVNRWLLVILLTLTFFGFIIFLSASVGLVARDSGANFQSTVLTQTIFGLIPGLILMFILSRVPYKYLRSLAFYLLIASMVASLLVFIPYLGFSHGGATRWISIGSHTFQPSEFLKIGVLIYLAAWFATVKQRASTIRWGLLPFVIIMGLAGAILFKQPDIDTFLVIGAGATAMYIAAGARLRHLLLLGLLTAGLLTALAFAFPYVRDRINTFANPTEDSLGSGYQIQQSLIAVGSGGFLGRGFGKSIQKFNYLPEPIGDSVYAVASEEFGFVGSVLILLLFFLLAHQGLRVASHSPDLFGRYLAIGIIVMFLSQALVNIGAMIGIFPLSGITLPFVSHGGTALLFTLGEAGILLSISRRAS</sequence>
<evidence type="ECO:0000256" key="13">
    <source>
        <dbReference type="ARBA" id="ARBA00041418"/>
    </source>
</evidence>
<dbReference type="GO" id="GO:0032153">
    <property type="term" value="C:cell division site"/>
    <property type="evidence" value="ECO:0007669"/>
    <property type="project" value="TreeGrafter"/>
</dbReference>
<feature type="transmembrane region" description="Helical" evidence="16">
    <location>
        <begin position="190"/>
        <end position="211"/>
    </location>
</feature>
<feature type="transmembrane region" description="Helical" evidence="16">
    <location>
        <begin position="77"/>
        <end position="98"/>
    </location>
</feature>
<dbReference type="GO" id="GO:0008360">
    <property type="term" value="P:regulation of cell shape"/>
    <property type="evidence" value="ECO:0007669"/>
    <property type="project" value="UniProtKB-KW"/>
</dbReference>
<dbReference type="InterPro" id="IPR001182">
    <property type="entry name" value="FtsW/RodA"/>
</dbReference>
<feature type="transmembrane region" description="Helical" evidence="16">
    <location>
        <begin position="341"/>
        <end position="362"/>
    </location>
</feature>
<comment type="catalytic activity">
    <reaction evidence="15">
        <text>[GlcNAc-(1-&gt;4)-Mur2Ac(oyl-L-Ala-gamma-D-Glu-L-Lys-D-Ala-D-Ala)](n)-di-trans,octa-cis-undecaprenyl diphosphate + beta-D-GlcNAc-(1-&gt;4)-Mur2Ac(oyl-L-Ala-gamma-D-Glu-L-Lys-D-Ala-D-Ala)-di-trans,octa-cis-undecaprenyl diphosphate = [GlcNAc-(1-&gt;4)-Mur2Ac(oyl-L-Ala-gamma-D-Glu-L-Lys-D-Ala-D-Ala)](n+1)-di-trans,octa-cis-undecaprenyl diphosphate + di-trans,octa-cis-undecaprenyl diphosphate + H(+)</text>
        <dbReference type="Rhea" id="RHEA:23708"/>
        <dbReference type="Rhea" id="RHEA-COMP:9602"/>
        <dbReference type="Rhea" id="RHEA-COMP:9603"/>
        <dbReference type="ChEBI" id="CHEBI:15378"/>
        <dbReference type="ChEBI" id="CHEBI:58405"/>
        <dbReference type="ChEBI" id="CHEBI:60033"/>
        <dbReference type="ChEBI" id="CHEBI:78435"/>
        <dbReference type="EC" id="2.4.99.28"/>
    </reaction>
</comment>
<evidence type="ECO:0000256" key="9">
    <source>
        <dbReference type="ARBA" id="ARBA00032370"/>
    </source>
</evidence>
<evidence type="ECO:0000256" key="11">
    <source>
        <dbReference type="ARBA" id="ARBA00038053"/>
    </source>
</evidence>
<dbReference type="EC" id="2.4.99.28" evidence="14"/>
<feature type="transmembrane region" description="Helical" evidence="16">
    <location>
        <begin position="12"/>
        <end position="35"/>
    </location>
</feature>
<accession>A0A1G2M3K8</accession>
<evidence type="ECO:0000256" key="10">
    <source>
        <dbReference type="ARBA" id="ARBA00033270"/>
    </source>
</evidence>
<evidence type="ECO:0000256" key="7">
    <source>
        <dbReference type="ARBA" id="ARBA00022989"/>
    </source>
</evidence>
<dbReference type="GO" id="GO:0008955">
    <property type="term" value="F:peptidoglycan glycosyltransferase activity"/>
    <property type="evidence" value="ECO:0007669"/>
    <property type="project" value="UniProtKB-EC"/>
</dbReference>
<feature type="transmembrane region" description="Helical" evidence="16">
    <location>
        <begin position="307"/>
        <end position="335"/>
    </location>
</feature>
<dbReference type="GO" id="GO:0015648">
    <property type="term" value="F:lipid-linked peptidoglycan transporter activity"/>
    <property type="evidence" value="ECO:0007669"/>
    <property type="project" value="TreeGrafter"/>
</dbReference>
<evidence type="ECO:0000256" key="16">
    <source>
        <dbReference type="SAM" id="Phobius"/>
    </source>
</evidence>
<name>A0A1G2M3K8_9BACT</name>
<feature type="transmembrane region" description="Helical" evidence="16">
    <location>
        <begin position="47"/>
        <end position="65"/>
    </location>
</feature>
<dbReference type="GO" id="GO:0051301">
    <property type="term" value="P:cell division"/>
    <property type="evidence" value="ECO:0007669"/>
    <property type="project" value="InterPro"/>
</dbReference>
<evidence type="ECO:0000256" key="4">
    <source>
        <dbReference type="ARBA" id="ARBA00022692"/>
    </source>
</evidence>
<dbReference type="EMBL" id="MHRF01000013">
    <property type="protein sequence ID" value="OHA17632.1"/>
    <property type="molecule type" value="Genomic_DNA"/>
</dbReference>
<keyword evidence="5" id="KW-0133">Cell shape</keyword>
<dbReference type="AlphaFoldDB" id="A0A1G2M3K8"/>
<evidence type="ECO:0000256" key="2">
    <source>
        <dbReference type="ARBA" id="ARBA00022676"/>
    </source>
</evidence>
<feature type="transmembrane region" description="Helical" evidence="16">
    <location>
        <begin position="118"/>
        <end position="135"/>
    </location>
</feature>
<evidence type="ECO:0000256" key="14">
    <source>
        <dbReference type="ARBA" id="ARBA00044770"/>
    </source>
</evidence>
<keyword evidence="8 16" id="KW-0472">Membrane</keyword>
<feature type="transmembrane region" description="Helical" evidence="16">
    <location>
        <begin position="142"/>
        <end position="160"/>
    </location>
</feature>
<comment type="subcellular location">
    <subcellularLocation>
        <location evidence="1">Membrane</location>
        <topology evidence="1">Multi-pass membrane protein</topology>
    </subcellularLocation>
</comment>
<dbReference type="PANTHER" id="PTHR30474">
    <property type="entry name" value="CELL CYCLE PROTEIN"/>
    <property type="match status" value="1"/>
</dbReference>
<comment type="similarity">
    <text evidence="11">Belongs to the SEDS family. FtsW subfamily.</text>
</comment>
<evidence type="ECO:0000313" key="18">
    <source>
        <dbReference type="Proteomes" id="UP000178873"/>
    </source>
</evidence>
<dbReference type="GO" id="GO:0009252">
    <property type="term" value="P:peptidoglycan biosynthetic process"/>
    <property type="evidence" value="ECO:0007669"/>
    <property type="project" value="UniProtKB-KW"/>
</dbReference>
<evidence type="ECO:0000256" key="3">
    <source>
        <dbReference type="ARBA" id="ARBA00022679"/>
    </source>
</evidence>
<keyword evidence="6" id="KW-0573">Peptidoglycan synthesis</keyword>
<evidence type="ECO:0000256" key="12">
    <source>
        <dbReference type="ARBA" id="ARBA00041185"/>
    </source>
</evidence>
<evidence type="ECO:0000256" key="5">
    <source>
        <dbReference type="ARBA" id="ARBA00022960"/>
    </source>
</evidence>
<evidence type="ECO:0000256" key="1">
    <source>
        <dbReference type="ARBA" id="ARBA00004141"/>
    </source>
</evidence>
<evidence type="ECO:0000313" key="17">
    <source>
        <dbReference type="EMBL" id="OHA17632.1"/>
    </source>
</evidence>
<evidence type="ECO:0000256" key="15">
    <source>
        <dbReference type="ARBA" id="ARBA00049902"/>
    </source>
</evidence>
<feature type="transmembrane region" description="Helical" evidence="16">
    <location>
        <begin position="275"/>
        <end position="295"/>
    </location>
</feature>
<keyword evidence="2" id="KW-0328">Glycosyltransferase</keyword>